<dbReference type="SUPFAM" id="SSF159894">
    <property type="entry name" value="YgaC/TfoX-N like"/>
    <property type="match status" value="1"/>
</dbReference>
<dbReference type="Gene3D" id="3.30.1460.30">
    <property type="entry name" value="YgaC/TfoX-N like chaperone"/>
    <property type="match status" value="1"/>
</dbReference>
<dbReference type="Pfam" id="PF04993">
    <property type="entry name" value="TfoX_N"/>
    <property type="match status" value="1"/>
</dbReference>
<sequence>MTKPPRSDGDQDLVLLESLARRFSEDPLVESGTMFRSPGLRVGGKIFAFLGHGHRLIVKVPRQRAKTAVASGAAEPVTMGRRTMKEWVAFPAVANDAPATEQLWRSAADEAYAYVKSLAGG</sequence>
<evidence type="ECO:0000313" key="3">
    <source>
        <dbReference type="Proteomes" id="UP000829069"/>
    </source>
</evidence>
<dbReference type="EMBL" id="CP093326">
    <property type="protein sequence ID" value="UNK46832.1"/>
    <property type="molecule type" value="Genomic_DNA"/>
</dbReference>
<gene>
    <name evidence="2" type="ORF">MNQ99_05625</name>
</gene>
<dbReference type="InterPro" id="IPR007076">
    <property type="entry name" value="TfoX_N"/>
</dbReference>
<reference evidence="2 3" key="1">
    <citation type="submission" date="2022-03" db="EMBL/GenBank/DDBJ databases">
        <title>Isotopic signatures of nitrous oxide derived from detoxification processes.</title>
        <authorList>
            <person name="Behrendt U."/>
            <person name="Buchen C."/>
            <person name="Well R."/>
            <person name="Ulrich A."/>
            <person name="Rohe L."/>
            <person name="Kolb S."/>
            <person name="Schloter M."/>
            <person name="Horn M.A."/>
            <person name="Augustin J."/>
        </authorList>
    </citation>
    <scope>NUCLEOTIDE SEQUENCE [LARGE SCALE GENOMIC DNA]</scope>
    <source>
        <strain evidence="2 3">S4-C24</strain>
    </source>
</reference>
<evidence type="ECO:0000259" key="1">
    <source>
        <dbReference type="Pfam" id="PF04993"/>
    </source>
</evidence>
<proteinExistence type="predicted"/>
<name>A0ABY3WES0_9MICC</name>
<dbReference type="RefSeq" id="WP_127511137.1">
    <property type="nucleotide sequence ID" value="NZ_CP093326.1"/>
</dbReference>
<protein>
    <submittedName>
        <fullName evidence="2">TfoX/Sxy family protein</fullName>
    </submittedName>
</protein>
<accession>A0ABY3WES0</accession>
<evidence type="ECO:0000313" key="2">
    <source>
        <dbReference type="EMBL" id="UNK46832.1"/>
    </source>
</evidence>
<feature type="domain" description="TfoX N-terminal" evidence="1">
    <location>
        <begin position="28"/>
        <end position="113"/>
    </location>
</feature>
<organism evidence="2 3">
    <name type="scientific">Arthrobacter sulfonylureivorans</name>
    <dbReference type="NCBI Taxonomy" id="2486855"/>
    <lineage>
        <taxon>Bacteria</taxon>
        <taxon>Bacillati</taxon>
        <taxon>Actinomycetota</taxon>
        <taxon>Actinomycetes</taxon>
        <taxon>Micrococcales</taxon>
        <taxon>Micrococcaceae</taxon>
        <taxon>Arthrobacter</taxon>
    </lineage>
</organism>
<keyword evidence="3" id="KW-1185">Reference proteome</keyword>
<dbReference type="Proteomes" id="UP000829069">
    <property type="component" value="Chromosome"/>
</dbReference>